<dbReference type="InterPro" id="IPR006102">
    <property type="entry name" value="Ig-like_GH2"/>
</dbReference>
<dbReference type="Proteomes" id="UP001139365">
    <property type="component" value="Unassembled WGS sequence"/>
</dbReference>
<dbReference type="AlphaFoldDB" id="A0AAE3K0Q8"/>
<feature type="domain" description="Glycoside hydrolase family 2 immunoglobulin-like beta-sandwich" evidence="4">
    <location>
        <begin position="185"/>
        <end position="292"/>
    </location>
</feature>
<dbReference type="InterPro" id="IPR051913">
    <property type="entry name" value="GH2_Domain-Containing"/>
</dbReference>
<dbReference type="InterPro" id="IPR040605">
    <property type="entry name" value="Glyco_hydro2_dom5"/>
</dbReference>
<sequence length="774" mass="85516">MEYFDSGNRKNGFDRDWRFMPDLPPLCDDCHGNTDVYSVTRTGKRCRYAVSGFDDSGWRKVRLPHDWLVGQDFDTDGLNAQGFFRRGYAWYRKEFRLLSDCRGKQILLCFDGIAGKSEIYINGSLIKRNFSSYNTFTVDITDRVYHGDRTNTVAVFVDRRDVELWAYEGAGIHRHAWLYIKDAVHIAHDGLFVTSRPESGGRWKVTAVITAENSLYTDTGYDVAISVSDASGNIVGTADAHGIAPADGRSVVTSGFYVDSPALWDTDSPTLYTVSAELSYSGGKDREACVHGFRTFTADPDKGFFLNGKPIKFYGICCHQGHAGVGTAVPDSIVAFRMKKLKELGINGFRCVHHNPSPELLDECDRLGILVIDENRNFESGEEYIGYIEDMVRRDRNHPSVVMYALFNEEPIAEFPEGGNIYRRLASAVKRLDGTRLLTGAMNEDSAFGEGGAGTLMDVTGINYALYNFEKFHRLHPEKPLLGTENAATFGTRGQYVTDISKRMIACDDTVHMDCFNTVRETFRAVDGSDYIAGMCLWSGYDYRGESMPDGWPAVASQFGIMDSCGFPKGGYWFVRAFLKKEPFVKILQHWNHTPGEILDFATVTNCDEVELTVNGTPVGRKTSEPYTQLRWKAEYQPGEIKAVGYRDGLPVAEETVRTASAPAALILEPDRTALSADGADTVSVTVYAVDKDGNPVPDADNLIRFSVTGSAQIAGCGNGDPTSHENDTLPERKLFAGMCAVLVRSGEKDETICLSAESDGLTAGHAVLTVGKC</sequence>
<dbReference type="InterPro" id="IPR006104">
    <property type="entry name" value="Glyco_hydro_2_N"/>
</dbReference>
<organism evidence="9 10">
    <name type="scientific">Candidatus Colimorpha enterica</name>
    <dbReference type="NCBI Taxonomy" id="3083063"/>
    <lineage>
        <taxon>Bacteria</taxon>
        <taxon>Pseudomonadati</taxon>
        <taxon>Bacteroidota</taxon>
        <taxon>Bacteroidia</taxon>
        <taxon>Bacteroidales</taxon>
        <taxon>Candidatus Colimorpha</taxon>
    </lineage>
</organism>
<proteinExistence type="inferred from homology"/>
<comment type="caution">
    <text evidence="9">The sequence shown here is derived from an EMBL/GenBank/DDBJ whole genome shotgun (WGS) entry which is preliminary data.</text>
</comment>
<feature type="domain" description="Glycoside hydrolase family 2" evidence="8">
    <location>
        <begin position="668"/>
        <end position="765"/>
    </location>
</feature>
<evidence type="ECO:0000259" key="6">
    <source>
        <dbReference type="Pfam" id="PF02837"/>
    </source>
</evidence>
<dbReference type="Pfam" id="PF00703">
    <property type="entry name" value="Glyco_hydro_2"/>
    <property type="match status" value="1"/>
</dbReference>
<reference evidence="9 10" key="1">
    <citation type="submission" date="2022-03" db="EMBL/GenBank/DDBJ databases">
        <title>Metagenome-assembled genomes from swine fecal metagenomes.</title>
        <authorList>
            <person name="Holman D.B."/>
            <person name="Kommadath A."/>
        </authorList>
    </citation>
    <scope>NUCLEOTIDE SEQUENCE [LARGE SCALE GENOMIC DNA]</scope>
    <source>
        <strain evidence="9">SUG147</strain>
    </source>
</reference>
<evidence type="ECO:0000313" key="10">
    <source>
        <dbReference type="Proteomes" id="UP001139365"/>
    </source>
</evidence>
<name>A0AAE3K0Q8_9BACT</name>
<dbReference type="Gene3D" id="3.20.20.80">
    <property type="entry name" value="Glycosidases"/>
    <property type="match status" value="1"/>
</dbReference>
<dbReference type="GO" id="GO:0005975">
    <property type="term" value="P:carbohydrate metabolic process"/>
    <property type="evidence" value="ECO:0007669"/>
    <property type="project" value="InterPro"/>
</dbReference>
<feature type="domain" description="Glycoside hydrolase family 2 catalytic" evidence="5">
    <location>
        <begin position="301"/>
        <end position="376"/>
    </location>
</feature>
<dbReference type="InterPro" id="IPR008979">
    <property type="entry name" value="Galactose-bd-like_sf"/>
</dbReference>
<dbReference type="SUPFAM" id="SSF51445">
    <property type="entry name" value="(Trans)glycosidases"/>
    <property type="match status" value="1"/>
</dbReference>
<gene>
    <name evidence="9" type="ORF">MR241_08285</name>
</gene>
<protein>
    <submittedName>
        <fullName evidence="9">DUF4982 domain-containing protein</fullName>
    </submittedName>
</protein>
<dbReference type="PANTHER" id="PTHR42732">
    <property type="entry name" value="BETA-GALACTOSIDASE"/>
    <property type="match status" value="1"/>
</dbReference>
<dbReference type="GO" id="GO:0004553">
    <property type="term" value="F:hydrolase activity, hydrolyzing O-glycosyl compounds"/>
    <property type="evidence" value="ECO:0007669"/>
    <property type="project" value="InterPro"/>
</dbReference>
<dbReference type="EMBL" id="JALEMU010000132">
    <property type="protein sequence ID" value="MCI5756272.1"/>
    <property type="molecule type" value="Genomic_DNA"/>
</dbReference>
<dbReference type="SUPFAM" id="SSF49785">
    <property type="entry name" value="Galactose-binding domain-like"/>
    <property type="match status" value="1"/>
</dbReference>
<dbReference type="InterPro" id="IPR036156">
    <property type="entry name" value="Beta-gal/glucu_dom_sf"/>
</dbReference>
<evidence type="ECO:0000259" key="8">
    <source>
        <dbReference type="Pfam" id="PF18565"/>
    </source>
</evidence>
<evidence type="ECO:0000259" key="4">
    <source>
        <dbReference type="Pfam" id="PF00703"/>
    </source>
</evidence>
<evidence type="ECO:0000256" key="1">
    <source>
        <dbReference type="ARBA" id="ARBA00007401"/>
    </source>
</evidence>
<dbReference type="InterPro" id="IPR032311">
    <property type="entry name" value="DUF4982"/>
</dbReference>
<comment type="similarity">
    <text evidence="1">Belongs to the glycosyl hydrolase 2 family.</text>
</comment>
<keyword evidence="3" id="KW-0326">Glycosidase</keyword>
<dbReference type="Gene3D" id="2.60.40.10">
    <property type="entry name" value="Immunoglobulins"/>
    <property type="match status" value="3"/>
</dbReference>
<accession>A0AAE3K0Q8</accession>
<dbReference type="SUPFAM" id="SSF49303">
    <property type="entry name" value="beta-Galactosidase/glucuronidase domain"/>
    <property type="match status" value="1"/>
</dbReference>
<dbReference type="Pfam" id="PF02837">
    <property type="entry name" value="Glyco_hydro_2_N"/>
    <property type="match status" value="1"/>
</dbReference>
<dbReference type="InterPro" id="IPR006103">
    <property type="entry name" value="Glyco_hydro_2_cat"/>
</dbReference>
<feature type="domain" description="DUF4982" evidence="7">
    <location>
        <begin position="596"/>
        <end position="653"/>
    </location>
</feature>
<dbReference type="InterPro" id="IPR017853">
    <property type="entry name" value="GH"/>
</dbReference>
<evidence type="ECO:0000259" key="7">
    <source>
        <dbReference type="Pfam" id="PF16355"/>
    </source>
</evidence>
<dbReference type="Gene3D" id="2.60.120.260">
    <property type="entry name" value="Galactose-binding domain-like"/>
    <property type="match status" value="1"/>
</dbReference>
<dbReference type="InterPro" id="IPR013783">
    <property type="entry name" value="Ig-like_fold"/>
</dbReference>
<dbReference type="Pfam" id="PF16355">
    <property type="entry name" value="DUF4982"/>
    <property type="match status" value="1"/>
</dbReference>
<feature type="domain" description="Glycoside hydrolase family 2 catalytic" evidence="5">
    <location>
        <begin position="380"/>
        <end position="491"/>
    </location>
</feature>
<evidence type="ECO:0000259" key="5">
    <source>
        <dbReference type="Pfam" id="PF02836"/>
    </source>
</evidence>
<keyword evidence="2" id="KW-0378">Hydrolase</keyword>
<evidence type="ECO:0000256" key="3">
    <source>
        <dbReference type="ARBA" id="ARBA00023295"/>
    </source>
</evidence>
<evidence type="ECO:0000256" key="2">
    <source>
        <dbReference type="ARBA" id="ARBA00022801"/>
    </source>
</evidence>
<dbReference type="PANTHER" id="PTHR42732:SF1">
    <property type="entry name" value="BETA-MANNOSIDASE"/>
    <property type="match status" value="1"/>
</dbReference>
<dbReference type="InterPro" id="IPR008964">
    <property type="entry name" value="Invasin/intimin_cell_adhesion"/>
</dbReference>
<dbReference type="Pfam" id="PF02836">
    <property type="entry name" value="Glyco_hydro_2_C"/>
    <property type="match status" value="2"/>
</dbReference>
<dbReference type="SUPFAM" id="SSF49373">
    <property type="entry name" value="Invasin/intimin cell-adhesion fragments"/>
    <property type="match status" value="1"/>
</dbReference>
<evidence type="ECO:0000313" key="9">
    <source>
        <dbReference type="EMBL" id="MCI5756272.1"/>
    </source>
</evidence>
<dbReference type="Pfam" id="PF18565">
    <property type="entry name" value="Glyco_hydro2_C5"/>
    <property type="match status" value="1"/>
</dbReference>
<feature type="domain" description="Glycosyl hydrolases family 2 sugar binding" evidence="6">
    <location>
        <begin position="87"/>
        <end position="179"/>
    </location>
</feature>